<sequence>MRFAARYRRMKFFLVNSNICRSSPDKTQETPENLEFFAPVNNLGALSPMAEIAFSRRFMAFPRMLRRFVVFRIILEWGLGVKPLAPGAILR</sequence>
<comment type="caution">
    <text evidence="1">The sequence shown here is derived from an EMBL/GenBank/DDBJ whole genome shotgun (WGS) entry which is preliminary data.</text>
</comment>
<gene>
    <name evidence="1" type="ORF">GAO09_20120</name>
</gene>
<dbReference type="EMBL" id="WIXI01000047">
    <property type="protein sequence ID" value="MQY48344.1"/>
    <property type="molecule type" value="Genomic_DNA"/>
</dbReference>
<dbReference type="Proteomes" id="UP000435138">
    <property type="component" value="Unassembled WGS sequence"/>
</dbReference>
<keyword evidence="2" id="KW-1185">Reference proteome</keyword>
<protein>
    <submittedName>
        <fullName evidence="1">Uncharacterized protein</fullName>
    </submittedName>
</protein>
<name>A0A6A8AC75_9HYPH</name>
<dbReference type="AlphaFoldDB" id="A0A6A8AC75"/>
<reference evidence="1 2" key="1">
    <citation type="submission" date="2019-11" db="EMBL/GenBank/DDBJ databases">
        <title>Genome analysis of Rhizobacterium cereale a novel genus and species isolated from maize roots in North Spain.</title>
        <authorList>
            <person name="Menendez E."/>
            <person name="Flores-Felix J.D."/>
            <person name="Ramirez-Bahena M.-H."/>
            <person name="Igual J.M."/>
            <person name="Garcia-Fraile P."/>
            <person name="Peix A."/>
            <person name="Velazquez E."/>
        </authorList>
    </citation>
    <scope>NUCLEOTIDE SEQUENCE [LARGE SCALE GENOMIC DNA]</scope>
    <source>
        <strain evidence="1 2">RZME27</strain>
    </source>
</reference>
<organism evidence="1 2">
    <name type="scientific">Endobacterium cereale</name>
    <dbReference type="NCBI Taxonomy" id="2663029"/>
    <lineage>
        <taxon>Bacteria</taxon>
        <taxon>Pseudomonadati</taxon>
        <taxon>Pseudomonadota</taxon>
        <taxon>Alphaproteobacteria</taxon>
        <taxon>Hyphomicrobiales</taxon>
        <taxon>Rhizobiaceae</taxon>
        <taxon>Endobacterium</taxon>
    </lineage>
</organism>
<evidence type="ECO:0000313" key="1">
    <source>
        <dbReference type="EMBL" id="MQY48344.1"/>
    </source>
</evidence>
<proteinExistence type="predicted"/>
<dbReference type="RefSeq" id="WP_153356551.1">
    <property type="nucleotide sequence ID" value="NZ_JAYKOO010000005.1"/>
</dbReference>
<accession>A0A6A8AC75</accession>
<evidence type="ECO:0000313" key="2">
    <source>
        <dbReference type="Proteomes" id="UP000435138"/>
    </source>
</evidence>